<feature type="binding site" evidence="9">
    <location>
        <position position="164"/>
    </location>
    <ligand>
        <name>phosphoenolpyruvate</name>
        <dbReference type="ChEBI" id="CHEBI:58702"/>
    </ligand>
</feature>
<evidence type="ECO:0000256" key="6">
    <source>
        <dbReference type="ARBA" id="ARBA00022679"/>
    </source>
</evidence>
<dbReference type="PROSITE" id="PS00104">
    <property type="entry name" value="EPSP_SYNTHASE_1"/>
    <property type="match status" value="1"/>
</dbReference>
<evidence type="ECO:0000259" key="10">
    <source>
        <dbReference type="Pfam" id="PF00275"/>
    </source>
</evidence>
<dbReference type="InterPro" id="IPR001986">
    <property type="entry name" value="Enolpyruvate_Tfrase_dom"/>
</dbReference>
<dbReference type="GO" id="GO:0003866">
    <property type="term" value="F:3-phosphoshikimate 1-carboxyvinyltransferase activity"/>
    <property type="evidence" value="ECO:0007669"/>
    <property type="project" value="UniProtKB-UniRule"/>
</dbReference>
<evidence type="ECO:0000256" key="1">
    <source>
        <dbReference type="ARBA" id="ARBA00002174"/>
    </source>
</evidence>
<keyword evidence="5 9" id="KW-0028">Amino-acid biosynthesis</keyword>
<dbReference type="HAMAP" id="MF_00210">
    <property type="entry name" value="EPSP_synth"/>
    <property type="match status" value="1"/>
</dbReference>
<keyword evidence="4 9" id="KW-0963">Cytoplasm</keyword>
<keyword evidence="6 9" id="KW-0808">Transferase</keyword>
<feature type="binding site" evidence="9">
    <location>
        <position position="162"/>
    </location>
    <ligand>
        <name>3-phosphoshikimate</name>
        <dbReference type="ChEBI" id="CHEBI:145989"/>
    </ligand>
</feature>
<dbReference type="NCBIfam" id="TIGR01356">
    <property type="entry name" value="aroA"/>
    <property type="match status" value="1"/>
</dbReference>
<evidence type="ECO:0000313" key="12">
    <source>
        <dbReference type="Proteomes" id="UP000620366"/>
    </source>
</evidence>
<dbReference type="GO" id="GO:0009423">
    <property type="term" value="P:chorismate biosynthetic process"/>
    <property type="evidence" value="ECO:0007669"/>
    <property type="project" value="UniProtKB-UniRule"/>
</dbReference>
<keyword evidence="7 9" id="KW-0057">Aromatic amino acid biosynthesis</keyword>
<dbReference type="Proteomes" id="UP000620366">
    <property type="component" value="Unassembled WGS sequence"/>
</dbReference>
<feature type="binding site" evidence="9">
    <location>
        <position position="24"/>
    </location>
    <ligand>
        <name>3-phosphoshikimate</name>
        <dbReference type="ChEBI" id="CHEBI:145989"/>
    </ligand>
</feature>
<feature type="binding site" evidence="9">
    <location>
        <position position="164"/>
    </location>
    <ligand>
        <name>3-phosphoshikimate</name>
        <dbReference type="ChEBI" id="CHEBI:145989"/>
    </ligand>
</feature>
<reference evidence="11" key="1">
    <citation type="submission" date="2020-08" db="EMBL/GenBank/DDBJ databases">
        <title>Genome public.</title>
        <authorList>
            <person name="Liu C."/>
            <person name="Sun Q."/>
        </authorList>
    </citation>
    <scope>NUCLEOTIDE SEQUENCE</scope>
    <source>
        <strain evidence="11">BX7</strain>
    </source>
</reference>
<dbReference type="GO" id="GO:0005737">
    <property type="term" value="C:cytoplasm"/>
    <property type="evidence" value="ECO:0007669"/>
    <property type="project" value="UniProtKB-SubCell"/>
</dbReference>
<feature type="binding site" evidence="9">
    <location>
        <position position="19"/>
    </location>
    <ligand>
        <name>phosphoenolpyruvate</name>
        <dbReference type="ChEBI" id="CHEBI:58702"/>
    </ligand>
</feature>
<evidence type="ECO:0000256" key="3">
    <source>
        <dbReference type="ARBA" id="ARBA00009948"/>
    </source>
</evidence>
<dbReference type="Pfam" id="PF00275">
    <property type="entry name" value="EPSP_synthase"/>
    <property type="match status" value="1"/>
</dbReference>
<evidence type="ECO:0000313" key="11">
    <source>
        <dbReference type="EMBL" id="MBC8535414.1"/>
    </source>
</evidence>
<evidence type="ECO:0000256" key="4">
    <source>
        <dbReference type="ARBA" id="ARBA00022490"/>
    </source>
</evidence>
<comment type="catalytic activity">
    <reaction evidence="8">
        <text>3-phosphoshikimate + phosphoenolpyruvate = 5-O-(1-carboxyvinyl)-3-phosphoshikimate + phosphate</text>
        <dbReference type="Rhea" id="RHEA:21256"/>
        <dbReference type="ChEBI" id="CHEBI:43474"/>
        <dbReference type="ChEBI" id="CHEBI:57701"/>
        <dbReference type="ChEBI" id="CHEBI:58702"/>
        <dbReference type="ChEBI" id="CHEBI:145989"/>
        <dbReference type="EC" id="2.5.1.19"/>
    </reaction>
    <physiologicalReaction direction="left-to-right" evidence="8">
        <dbReference type="Rhea" id="RHEA:21257"/>
    </physiologicalReaction>
</comment>
<comment type="caution">
    <text evidence="9">Lacks conserved residue(s) required for the propagation of feature annotation.</text>
</comment>
<sequence>MLITPKRPLFGCVAVPGDKSISHRALLFSALAEGDSHIQNFLSTGDCLSTMACLRRLGIDIDHHGTEVTVHGRGLHGLKAPTALLDCGNSGTTTRLLAGILCGCEFESTLDGDASLRRRPMERIITPLSQMGATVSGMGGCCPLTVRGGNLRPIHYQSPVASAQLKSAVLLAGLFADGETSVTEPALSRNHTELMLREMGAEVRIDGCTAAVRGLPTLHACDITVPGDISSAAFLIVATLILAESEIVLTNVGVNETRTGLLDVLREMGADIEIFNRRGGCEPVADLLVRASTLHGVKVGGDIIPRMIDEIPILAVAALFASGTTVIRDAEELKVKETNRLSAIAEELKKCGAHIETTADGLVIEGGHPLHAAAFSSHGDHRMAMSEAVLALRLDEPSAIDDFACAEISYPDFLGTIARLTEESL</sequence>
<dbReference type="RefSeq" id="WP_249299136.1">
    <property type="nucleotide sequence ID" value="NZ_JACRSP010000001.1"/>
</dbReference>
<accession>A0A926HT23</accession>
<dbReference type="InterPro" id="IPR013792">
    <property type="entry name" value="RNA3'P_cycl/enolpyr_Trfase_a/b"/>
</dbReference>
<feature type="binding site" evidence="9">
    <location>
        <position position="336"/>
    </location>
    <ligand>
        <name>3-phosphoshikimate</name>
        <dbReference type="ChEBI" id="CHEBI:145989"/>
    </ligand>
</feature>
<feature type="domain" description="Enolpyruvate transferase" evidence="10">
    <location>
        <begin position="4"/>
        <end position="415"/>
    </location>
</feature>
<dbReference type="Gene3D" id="3.65.10.10">
    <property type="entry name" value="Enolpyruvate transferase domain"/>
    <property type="match status" value="2"/>
</dbReference>
<dbReference type="PROSITE" id="PS00885">
    <property type="entry name" value="EPSP_SYNTHASE_2"/>
    <property type="match status" value="1"/>
</dbReference>
<feature type="active site" description="Proton acceptor" evidence="9">
    <location>
        <position position="309"/>
    </location>
</feature>
<comment type="subcellular location">
    <subcellularLocation>
        <location evidence="9">Cytoplasm</location>
    </subcellularLocation>
</comment>
<dbReference type="GO" id="GO:0008652">
    <property type="term" value="P:amino acid biosynthetic process"/>
    <property type="evidence" value="ECO:0007669"/>
    <property type="project" value="UniProtKB-KW"/>
</dbReference>
<name>A0A926HT23_9FIRM</name>
<dbReference type="AlphaFoldDB" id="A0A926HT23"/>
<comment type="pathway">
    <text evidence="2 9">Metabolic intermediate biosynthesis; chorismate biosynthesis; chorismate from D-erythrose 4-phosphate and phosphoenolpyruvate: step 6/7.</text>
</comment>
<feature type="binding site" evidence="9">
    <location>
        <position position="119"/>
    </location>
    <ligand>
        <name>phosphoenolpyruvate</name>
        <dbReference type="ChEBI" id="CHEBI:58702"/>
    </ligand>
</feature>
<dbReference type="InterPro" id="IPR023193">
    <property type="entry name" value="EPSP_synthase_CS"/>
</dbReference>
<keyword evidence="12" id="KW-1185">Reference proteome</keyword>
<evidence type="ECO:0000256" key="5">
    <source>
        <dbReference type="ARBA" id="ARBA00022605"/>
    </source>
</evidence>
<comment type="caution">
    <text evidence="11">The sequence shown here is derived from an EMBL/GenBank/DDBJ whole genome shotgun (WGS) entry which is preliminary data.</text>
</comment>
<comment type="similarity">
    <text evidence="3 9">Belongs to the EPSP synthase family.</text>
</comment>
<dbReference type="PIRSF" id="PIRSF000505">
    <property type="entry name" value="EPSPS"/>
    <property type="match status" value="1"/>
</dbReference>
<comment type="function">
    <text evidence="1 9">Catalyzes the transfer of the enolpyruvyl moiety of phosphoenolpyruvate (PEP) to the 5-hydroxyl of shikimate-3-phosphate (S3P) to produce enolpyruvyl shikimate-3-phosphate and inorganic phosphate.</text>
</comment>
<dbReference type="InterPro" id="IPR006264">
    <property type="entry name" value="EPSP_synthase"/>
</dbReference>
<comment type="subunit">
    <text evidence="9">Monomer.</text>
</comment>
<gene>
    <name evidence="9 11" type="primary">aroA</name>
    <name evidence="11" type="ORF">H8695_01720</name>
</gene>
<feature type="binding site" evidence="9">
    <location>
        <position position="91"/>
    </location>
    <ligand>
        <name>phosphoenolpyruvate</name>
        <dbReference type="ChEBI" id="CHEBI:58702"/>
    </ligand>
</feature>
<dbReference type="SUPFAM" id="SSF55205">
    <property type="entry name" value="EPT/RTPC-like"/>
    <property type="match status" value="1"/>
</dbReference>
<evidence type="ECO:0000256" key="9">
    <source>
        <dbReference type="HAMAP-Rule" id="MF_00210"/>
    </source>
</evidence>
<dbReference type="PANTHER" id="PTHR21090:SF5">
    <property type="entry name" value="PENTAFUNCTIONAL AROM POLYPEPTIDE"/>
    <property type="match status" value="1"/>
</dbReference>
<dbReference type="PANTHER" id="PTHR21090">
    <property type="entry name" value="AROM/DEHYDROQUINATE SYNTHASE"/>
    <property type="match status" value="1"/>
</dbReference>
<dbReference type="FunFam" id="3.65.10.10:FF:000005">
    <property type="entry name" value="3-phosphoshikimate 1-carboxyvinyltransferase"/>
    <property type="match status" value="1"/>
</dbReference>
<feature type="binding site" evidence="9">
    <location>
        <position position="20"/>
    </location>
    <ligand>
        <name>3-phosphoshikimate</name>
        <dbReference type="ChEBI" id="CHEBI:145989"/>
    </ligand>
</feature>
<dbReference type="EMBL" id="JACRSP010000001">
    <property type="protein sequence ID" value="MBC8535414.1"/>
    <property type="molecule type" value="Genomic_DNA"/>
</dbReference>
<feature type="binding site" evidence="9">
    <location>
        <position position="19"/>
    </location>
    <ligand>
        <name>3-phosphoshikimate</name>
        <dbReference type="ChEBI" id="CHEBI:145989"/>
    </ligand>
</feature>
<evidence type="ECO:0000256" key="7">
    <source>
        <dbReference type="ARBA" id="ARBA00023141"/>
    </source>
</evidence>
<dbReference type="GO" id="GO:0009073">
    <property type="term" value="P:aromatic amino acid family biosynthetic process"/>
    <property type="evidence" value="ECO:0007669"/>
    <property type="project" value="UniProtKB-KW"/>
</dbReference>
<feature type="binding site" evidence="9">
    <location>
        <position position="340"/>
    </location>
    <ligand>
        <name>phosphoenolpyruvate</name>
        <dbReference type="ChEBI" id="CHEBI:58702"/>
    </ligand>
</feature>
<evidence type="ECO:0000256" key="2">
    <source>
        <dbReference type="ARBA" id="ARBA00004811"/>
    </source>
</evidence>
<feature type="binding site" evidence="9">
    <location>
        <position position="309"/>
    </location>
    <ligand>
        <name>3-phosphoshikimate</name>
        <dbReference type="ChEBI" id="CHEBI:145989"/>
    </ligand>
</feature>
<dbReference type="FunFam" id="3.65.10.10:FF:000006">
    <property type="entry name" value="3-phosphoshikimate 1-carboxyvinyltransferase"/>
    <property type="match status" value="1"/>
</dbReference>
<protein>
    <recommendedName>
        <fullName evidence="9">3-phosphoshikimate 1-carboxyvinyltransferase</fullName>
        <ecNumber evidence="9">2.5.1.19</ecNumber>
    </recommendedName>
    <alternativeName>
        <fullName evidence="9">5-enolpyruvylshikimate-3-phosphate synthase</fullName>
        <shortName evidence="9">EPSP synthase</shortName>
        <shortName evidence="9">EPSPS</shortName>
    </alternativeName>
</protein>
<dbReference type="EC" id="2.5.1.19" evidence="9"/>
<proteinExistence type="inferred from homology"/>
<evidence type="ECO:0000256" key="8">
    <source>
        <dbReference type="ARBA" id="ARBA00044633"/>
    </source>
</evidence>
<dbReference type="CDD" id="cd01556">
    <property type="entry name" value="EPSP_synthase"/>
    <property type="match status" value="1"/>
</dbReference>
<organism evidence="11 12">
    <name type="scientific">Feifania hominis</name>
    <dbReference type="NCBI Taxonomy" id="2763660"/>
    <lineage>
        <taxon>Bacteria</taxon>
        <taxon>Bacillati</taxon>
        <taxon>Bacillota</taxon>
        <taxon>Clostridia</taxon>
        <taxon>Eubacteriales</taxon>
        <taxon>Feifaniaceae</taxon>
        <taxon>Feifania</taxon>
    </lineage>
</organism>
<feature type="binding site" evidence="9">
    <location>
        <position position="382"/>
    </location>
    <ligand>
        <name>phosphoenolpyruvate</name>
        <dbReference type="ChEBI" id="CHEBI:58702"/>
    </ligand>
</feature>
<dbReference type="InterPro" id="IPR036968">
    <property type="entry name" value="Enolpyruvate_Tfrase_sf"/>
</dbReference>